<dbReference type="PROSITE" id="PS51257">
    <property type="entry name" value="PROKAR_LIPOPROTEIN"/>
    <property type="match status" value="1"/>
</dbReference>
<gene>
    <name evidence="1" type="ORF">SDC9_65679</name>
</gene>
<comment type="caution">
    <text evidence="1">The sequence shown here is derived from an EMBL/GenBank/DDBJ whole genome shotgun (WGS) entry which is preliminary data.</text>
</comment>
<dbReference type="EMBL" id="VSSQ01003142">
    <property type="protein sequence ID" value="MPM19258.1"/>
    <property type="molecule type" value="Genomic_DNA"/>
</dbReference>
<sequence length="268" mass="29593">MPKQLTRRDFLKLAGITTTGLVLSACGVKATEFPTTTTLPPTLAPTVTSTPNYSNLTACIKAQIDQLAAAYQLTDSYKEVLTACVDQVQILNPIGSDEMPVWFLSSTLLEQKEKALADLLGDIPLAIQSGYETWVAPGFKDVTDLHIGCEFMEYENESDGPMRRNFNFGVISSEWGHTAFGFNAPNGERGWENISDYIRIDSNGKTTLLTDTLDFSWAEDYQVGQALTHLEGNGRRLLLSHLIYPTRASMPLGFENLTREQGIAVMTQ</sequence>
<dbReference type="InterPro" id="IPR006311">
    <property type="entry name" value="TAT_signal"/>
</dbReference>
<organism evidence="1">
    <name type="scientific">bioreactor metagenome</name>
    <dbReference type="NCBI Taxonomy" id="1076179"/>
    <lineage>
        <taxon>unclassified sequences</taxon>
        <taxon>metagenomes</taxon>
        <taxon>ecological metagenomes</taxon>
    </lineage>
</organism>
<dbReference type="InterPro" id="IPR019546">
    <property type="entry name" value="TAT_signal_bac_arc"/>
</dbReference>
<accession>A0A644XU07</accession>
<proteinExistence type="predicted"/>
<protein>
    <submittedName>
        <fullName evidence="1">Uncharacterized protein</fullName>
    </submittedName>
</protein>
<reference evidence="1" key="1">
    <citation type="submission" date="2019-08" db="EMBL/GenBank/DDBJ databases">
        <authorList>
            <person name="Kucharzyk K."/>
            <person name="Murdoch R.W."/>
            <person name="Higgins S."/>
            <person name="Loffler F."/>
        </authorList>
    </citation>
    <scope>NUCLEOTIDE SEQUENCE</scope>
</reference>
<evidence type="ECO:0000313" key="1">
    <source>
        <dbReference type="EMBL" id="MPM19258.1"/>
    </source>
</evidence>
<dbReference type="AlphaFoldDB" id="A0A644XU07"/>
<dbReference type="PROSITE" id="PS51318">
    <property type="entry name" value="TAT"/>
    <property type="match status" value="1"/>
</dbReference>
<dbReference type="NCBIfam" id="TIGR01409">
    <property type="entry name" value="TAT_signal_seq"/>
    <property type="match status" value="1"/>
</dbReference>
<name>A0A644XU07_9ZZZZ</name>